<organism evidence="2 3">
    <name type="scientific">Lysobacter koreensis</name>
    <dbReference type="NCBI Taxonomy" id="266122"/>
    <lineage>
        <taxon>Bacteria</taxon>
        <taxon>Pseudomonadati</taxon>
        <taxon>Pseudomonadota</taxon>
        <taxon>Gammaproteobacteria</taxon>
        <taxon>Lysobacterales</taxon>
        <taxon>Lysobacteraceae</taxon>
        <taxon>Lysobacter</taxon>
    </lineage>
</organism>
<sequence length="238" mass="25376">MRRSALTLALVLVGGLTLSTAVAQADGTSKQVAIQAQSLDRQPESRIEGDEAMDGAVAAAVIGAVARQFGEREVGVKLDSVAVMPASVRDRDVSGSGRLRIGDDEAWIPFRFTALYDTSATSVSQPYLVIGDTAGGEPIANDSKLALALSDRVGSSLRDEFAQQPVRLLMDQVTTNAAGSRYLRVQGIGTADFGREGATTAQIEALYDRRSGQWLRVDYELGTTANWDEVSTRPLASR</sequence>
<dbReference type="RefSeq" id="WP_386811060.1">
    <property type="nucleotide sequence ID" value="NZ_JBHTIH010000002.1"/>
</dbReference>
<feature type="chain" id="PRO_5047462124" description="Outer membrane lipoprotein-sorting protein" evidence="1">
    <location>
        <begin position="26"/>
        <end position="238"/>
    </location>
</feature>
<proteinExistence type="predicted"/>
<reference evidence="3" key="1">
    <citation type="journal article" date="2019" name="Int. J. Syst. Evol. Microbiol.">
        <title>The Global Catalogue of Microorganisms (GCM) 10K type strain sequencing project: providing services to taxonomists for standard genome sequencing and annotation.</title>
        <authorList>
            <consortium name="The Broad Institute Genomics Platform"/>
            <consortium name="The Broad Institute Genome Sequencing Center for Infectious Disease"/>
            <person name="Wu L."/>
            <person name="Ma J."/>
        </authorList>
    </citation>
    <scope>NUCLEOTIDE SEQUENCE [LARGE SCALE GENOMIC DNA]</scope>
    <source>
        <strain evidence="3">CCUG 55491</strain>
    </source>
</reference>
<protein>
    <recommendedName>
        <fullName evidence="4">Outer membrane lipoprotein-sorting protein</fullName>
    </recommendedName>
</protein>
<accession>A0ABW2YI82</accession>
<evidence type="ECO:0008006" key="4">
    <source>
        <dbReference type="Google" id="ProtNLM"/>
    </source>
</evidence>
<keyword evidence="1" id="KW-0732">Signal</keyword>
<feature type="signal peptide" evidence="1">
    <location>
        <begin position="1"/>
        <end position="25"/>
    </location>
</feature>
<comment type="caution">
    <text evidence="2">The sequence shown here is derived from an EMBL/GenBank/DDBJ whole genome shotgun (WGS) entry which is preliminary data.</text>
</comment>
<name>A0ABW2YI82_9GAMM</name>
<evidence type="ECO:0000313" key="2">
    <source>
        <dbReference type="EMBL" id="MFD0738120.1"/>
    </source>
</evidence>
<dbReference type="Proteomes" id="UP001597090">
    <property type="component" value="Unassembled WGS sequence"/>
</dbReference>
<keyword evidence="3" id="KW-1185">Reference proteome</keyword>
<evidence type="ECO:0000313" key="3">
    <source>
        <dbReference type="Proteomes" id="UP001597090"/>
    </source>
</evidence>
<gene>
    <name evidence="2" type="ORF">ACFQZQ_02290</name>
</gene>
<dbReference type="EMBL" id="JBHTIH010000002">
    <property type="protein sequence ID" value="MFD0738120.1"/>
    <property type="molecule type" value="Genomic_DNA"/>
</dbReference>
<evidence type="ECO:0000256" key="1">
    <source>
        <dbReference type="SAM" id="SignalP"/>
    </source>
</evidence>